<protein>
    <submittedName>
        <fullName evidence="1">Uncharacterized protein</fullName>
    </submittedName>
</protein>
<accession>A0A161TF75</accession>
<reference evidence="1 2" key="1">
    <citation type="submission" date="2015-09" db="EMBL/GenBank/DDBJ databases">
        <title>Bacillus cereus food isolates.</title>
        <authorList>
            <person name="Boekhorst J."/>
        </authorList>
    </citation>
    <scope>NUCLEOTIDE SEQUENCE [LARGE SCALE GENOMIC DNA]</scope>
    <source>
        <strain evidence="1 2">B4082</strain>
    </source>
</reference>
<gene>
    <name evidence="1" type="ORF">B4082_0647</name>
</gene>
<name>A0A161TF75_BACCE</name>
<sequence length="37" mass="4350">MSPFEELANFYKKFGFTEFDTIQDVVHSIILKNIIDV</sequence>
<dbReference type="Proteomes" id="UP000076501">
    <property type="component" value="Unassembled WGS sequence"/>
</dbReference>
<evidence type="ECO:0000313" key="2">
    <source>
        <dbReference type="Proteomes" id="UP000076501"/>
    </source>
</evidence>
<comment type="caution">
    <text evidence="1">The sequence shown here is derived from an EMBL/GenBank/DDBJ whole genome shotgun (WGS) entry which is preliminary data.</text>
</comment>
<proteinExistence type="predicted"/>
<organism evidence="1 2">
    <name type="scientific">Bacillus cereus</name>
    <dbReference type="NCBI Taxonomy" id="1396"/>
    <lineage>
        <taxon>Bacteria</taxon>
        <taxon>Bacillati</taxon>
        <taxon>Bacillota</taxon>
        <taxon>Bacilli</taxon>
        <taxon>Bacillales</taxon>
        <taxon>Bacillaceae</taxon>
        <taxon>Bacillus</taxon>
        <taxon>Bacillus cereus group</taxon>
    </lineage>
</organism>
<dbReference type="EMBL" id="LJKA01000009">
    <property type="protein sequence ID" value="KZD40383.1"/>
    <property type="molecule type" value="Genomic_DNA"/>
</dbReference>
<evidence type="ECO:0000313" key="1">
    <source>
        <dbReference type="EMBL" id="KZD40383.1"/>
    </source>
</evidence>
<dbReference type="AlphaFoldDB" id="A0A161TF75"/>